<dbReference type="RefSeq" id="WP_154485006.1">
    <property type="nucleotide sequence ID" value="NZ_JAHLOA010000005.1"/>
</dbReference>
<gene>
    <name evidence="12" type="ORF">FYJ27_11560</name>
    <name evidence="11" type="ORF">L0P62_08695</name>
</gene>
<proteinExistence type="inferred from homology"/>
<reference evidence="12 13" key="1">
    <citation type="submission" date="2019-08" db="EMBL/GenBank/DDBJ databases">
        <title>In-depth cultivation of the pig gut microbiome towards novel bacterial diversity and tailored functional studies.</title>
        <authorList>
            <person name="Wylensek D."/>
            <person name="Hitch T.C.A."/>
            <person name="Clavel T."/>
        </authorList>
    </citation>
    <scope>NUCLEOTIDE SEQUENCE [LARGE SCALE GENOMIC DNA]</scope>
    <source>
        <strain evidence="12 13">Med78-601-WT-4W-RMD-3</strain>
    </source>
</reference>
<evidence type="ECO:0000313" key="14">
    <source>
        <dbReference type="Proteomes" id="UP001108123"/>
    </source>
</evidence>
<dbReference type="Proteomes" id="UP000462760">
    <property type="component" value="Unassembled WGS sequence"/>
</dbReference>
<dbReference type="PIRSF" id="PIRSF010130">
    <property type="entry name" value="PduL"/>
    <property type="match status" value="1"/>
</dbReference>
<dbReference type="GO" id="GO:0016747">
    <property type="term" value="F:acyltransferase activity, transferring groups other than amino-acyl groups"/>
    <property type="evidence" value="ECO:0007669"/>
    <property type="project" value="InterPro"/>
</dbReference>
<dbReference type="OrthoDB" id="9784365at2"/>
<dbReference type="InterPro" id="IPR008300">
    <property type="entry name" value="PTAC"/>
</dbReference>
<evidence type="ECO:0000313" key="13">
    <source>
        <dbReference type="Proteomes" id="UP000462760"/>
    </source>
</evidence>
<evidence type="ECO:0000256" key="4">
    <source>
        <dbReference type="ARBA" id="ARBA00020837"/>
    </source>
</evidence>
<dbReference type="Pfam" id="PF06130">
    <property type="entry name" value="PTAC"/>
    <property type="match status" value="1"/>
</dbReference>
<organism evidence="12 13">
    <name type="scientific">Anaerosalibacter bizertensis</name>
    <dbReference type="NCBI Taxonomy" id="932217"/>
    <lineage>
        <taxon>Bacteria</taxon>
        <taxon>Bacillati</taxon>
        <taxon>Bacillota</taxon>
        <taxon>Tissierellia</taxon>
        <taxon>Tissierellales</taxon>
        <taxon>Sporanaerobacteraceae</taxon>
        <taxon>Anaerosalibacter</taxon>
    </lineage>
</organism>
<evidence type="ECO:0000256" key="3">
    <source>
        <dbReference type="ARBA" id="ARBA00012206"/>
    </source>
</evidence>
<accession>A0A844FKB9</accession>
<keyword evidence="6" id="KW-0479">Metal-binding</keyword>
<comment type="catalytic activity">
    <reaction evidence="9 10">
        <text>propanoyl-CoA + phosphate = propanoyl phosphate + CoA</text>
        <dbReference type="Rhea" id="RHEA:28046"/>
        <dbReference type="ChEBI" id="CHEBI:43474"/>
        <dbReference type="ChEBI" id="CHEBI:57287"/>
        <dbReference type="ChEBI" id="CHEBI:57392"/>
        <dbReference type="ChEBI" id="CHEBI:58933"/>
        <dbReference type="EC" id="2.3.1.222"/>
    </reaction>
</comment>
<dbReference type="PANTHER" id="PTHR39453">
    <property type="entry name" value="PHOSPHATE PROPANOYLTRANSFERASE"/>
    <property type="match status" value="1"/>
</dbReference>
<evidence type="ECO:0000256" key="5">
    <source>
        <dbReference type="ARBA" id="ARBA00022679"/>
    </source>
</evidence>
<comment type="function">
    <text evidence="10">Involved in 1,2-propanediol (1,2-PD) degradation by catalyzing the conversion of propanoyl-CoA to propanoyl-phosphate.</text>
</comment>
<dbReference type="PANTHER" id="PTHR39453:SF1">
    <property type="entry name" value="PHOSPHATE PROPANOYLTRANSFERASE"/>
    <property type="match status" value="1"/>
</dbReference>
<keyword evidence="7" id="KW-0862">Zinc</keyword>
<evidence type="ECO:0000313" key="12">
    <source>
        <dbReference type="EMBL" id="MSS44336.1"/>
    </source>
</evidence>
<dbReference type="EMBL" id="VULR01000022">
    <property type="protein sequence ID" value="MSS44336.1"/>
    <property type="molecule type" value="Genomic_DNA"/>
</dbReference>
<keyword evidence="14" id="KW-1185">Reference proteome</keyword>
<sequence length="208" mass="23434">MDEKLIKEIARRVKETLKNPNIIPIEASGRHIHLSKEHVEVLFGKGYELKRKKELSQPGQYQCEERVTLVGPKGVIENVAVLGPERVRTQVEISKTDARQLGIDPPVRDSGDLDGSETIYIATRKAVIEAKESVIVAKRHIHMNSEDALKLKVKDKDIVNVRVKSDRPVIFEDVVIRVSDKYKLSMHIDFDEANASSFENGMVGEIIS</sequence>
<comment type="pathway">
    <text evidence="10">Polyol metabolism; 1,2-propanediol degradation.</text>
</comment>
<evidence type="ECO:0000256" key="9">
    <source>
        <dbReference type="ARBA" id="ARBA00047589"/>
    </source>
</evidence>
<keyword evidence="8 10" id="KW-0012">Acyltransferase</keyword>
<comment type="similarity">
    <text evidence="2 10">Belongs to the PduL family.</text>
</comment>
<evidence type="ECO:0000256" key="1">
    <source>
        <dbReference type="ARBA" id="ARBA00001947"/>
    </source>
</evidence>
<dbReference type="EC" id="2.3.1.222" evidence="3 10"/>
<dbReference type="GO" id="GO:0046872">
    <property type="term" value="F:metal ion binding"/>
    <property type="evidence" value="ECO:0007669"/>
    <property type="project" value="UniProtKB-KW"/>
</dbReference>
<dbReference type="UniPathway" id="UPA00621"/>
<evidence type="ECO:0000256" key="7">
    <source>
        <dbReference type="ARBA" id="ARBA00022833"/>
    </source>
</evidence>
<evidence type="ECO:0000256" key="2">
    <source>
        <dbReference type="ARBA" id="ARBA00007342"/>
    </source>
</evidence>
<dbReference type="GO" id="GO:0051144">
    <property type="term" value="P:1,2-propanediol catabolic process"/>
    <property type="evidence" value="ECO:0007669"/>
    <property type="project" value="UniProtKB-UniPathway"/>
</dbReference>
<dbReference type="AlphaFoldDB" id="A0A844FKB9"/>
<dbReference type="NCBIfam" id="NF011652">
    <property type="entry name" value="PRK15070.1"/>
    <property type="match status" value="1"/>
</dbReference>
<comment type="caution">
    <text evidence="12">The sequence shown here is derived from an EMBL/GenBank/DDBJ whole genome shotgun (WGS) entry which is preliminary data.</text>
</comment>
<comment type="cofactor">
    <cofactor evidence="1">
        <name>Zn(2+)</name>
        <dbReference type="ChEBI" id="CHEBI:29105"/>
    </cofactor>
</comment>
<reference evidence="11" key="2">
    <citation type="submission" date="2022-01" db="EMBL/GenBank/DDBJ databases">
        <title>Collection of gut derived symbiotic bacterial strains cultured from healthy donors.</title>
        <authorList>
            <person name="Lin H."/>
            <person name="Kohout C."/>
            <person name="Waligurski E."/>
            <person name="Pamer E.G."/>
        </authorList>
    </citation>
    <scope>NUCLEOTIDE SEQUENCE</scope>
    <source>
        <strain evidence="11">MSK.14.39</strain>
    </source>
</reference>
<dbReference type="EMBL" id="JAKNID010000036">
    <property type="protein sequence ID" value="MCG4565526.1"/>
    <property type="molecule type" value="Genomic_DNA"/>
</dbReference>
<keyword evidence="5 10" id="KW-0808">Transferase</keyword>
<evidence type="ECO:0000256" key="8">
    <source>
        <dbReference type="ARBA" id="ARBA00023315"/>
    </source>
</evidence>
<name>A0A844FKB9_9FIRM</name>
<protein>
    <recommendedName>
        <fullName evidence="4 10">Phosphate propanoyltransferase</fullName>
        <ecNumber evidence="3 10">2.3.1.222</ecNumber>
    </recommendedName>
</protein>
<evidence type="ECO:0000313" key="11">
    <source>
        <dbReference type="EMBL" id="MCG4565526.1"/>
    </source>
</evidence>
<evidence type="ECO:0000256" key="6">
    <source>
        <dbReference type="ARBA" id="ARBA00022723"/>
    </source>
</evidence>
<evidence type="ECO:0000256" key="10">
    <source>
        <dbReference type="PIRNR" id="PIRNR010130"/>
    </source>
</evidence>
<dbReference type="Proteomes" id="UP001108123">
    <property type="component" value="Unassembled WGS sequence"/>
</dbReference>